<dbReference type="GO" id="GO:0006298">
    <property type="term" value="P:mismatch repair"/>
    <property type="evidence" value="ECO:0007669"/>
    <property type="project" value="TreeGrafter"/>
</dbReference>
<dbReference type="GO" id="GO:0043565">
    <property type="term" value="F:sequence-specific DNA binding"/>
    <property type="evidence" value="ECO:0007669"/>
    <property type="project" value="TreeGrafter"/>
</dbReference>
<evidence type="ECO:0000256" key="2">
    <source>
        <dbReference type="ARBA" id="ARBA00011900"/>
    </source>
</evidence>
<dbReference type="PANTHER" id="PTHR30481:SF3">
    <property type="entry name" value="DNA ADENINE METHYLASE"/>
    <property type="match status" value="1"/>
</dbReference>
<keyword evidence="3 7" id="KW-0489">Methyltransferase</keyword>
<evidence type="ECO:0000256" key="4">
    <source>
        <dbReference type="ARBA" id="ARBA00022679"/>
    </source>
</evidence>
<dbReference type="PANTHER" id="PTHR30481">
    <property type="entry name" value="DNA ADENINE METHYLASE"/>
    <property type="match status" value="1"/>
</dbReference>
<dbReference type="EC" id="2.1.1.72" evidence="2 7"/>
<dbReference type="InterPro" id="IPR023095">
    <property type="entry name" value="Ade_MeTrfase_dom_2"/>
</dbReference>
<organism evidence="8 9">
    <name type="scientific">Clostridium cochlearium</name>
    <dbReference type="NCBI Taxonomy" id="1494"/>
    <lineage>
        <taxon>Bacteria</taxon>
        <taxon>Bacillati</taxon>
        <taxon>Bacillota</taxon>
        <taxon>Clostridia</taxon>
        <taxon>Eubacteriales</taxon>
        <taxon>Clostridiaceae</taxon>
        <taxon>Clostridium</taxon>
    </lineage>
</organism>
<evidence type="ECO:0000256" key="5">
    <source>
        <dbReference type="ARBA" id="ARBA00022691"/>
    </source>
</evidence>
<evidence type="ECO:0000313" key="8">
    <source>
        <dbReference type="EMBL" id="NOH15285.1"/>
    </source>
</evidence>
<dbReference type="Gene3D" id="3.40.50.150">
    <property type="entry name" value="Vaccinia Virus protein VP39"/>
    <property type="match status" value="3"/>
</dbReference>
<dbReference type="Pfam" id="PF02086">
    <property type="entry name" value="MethyltransfD12"/>
    <property type="match status" value="2"/>
</dbReference>
<evidence type="ECO:0000256" key="6">
    <source>
        <dbReference type="ARBA" id="ARBA00047942"/>
    </source>
</evidence>
<dbReference type="InterPro" id="IPR029063">
    <property type="entry name" value="SAM-dependent_MTases_sf"/>
</dbReference>
<sequence>MNTLSVAEITDELSISRSYLYKIIRDKNIAIDKTDTGRYIWDDKILTKIKKVLDIPLRNDNSEADILHLIKQYGLKISSINNRRYLGNKYSLTPFICEIVEKYCSRINIVADVFSGTGAVADAFKDKMIITNDLLYSNYISNYAWFCPMDYSKKKIVEYIAEFNSIQTSEENYMRKNFADTFFSADDCSKIGLIREEIEKKYKSKNINFKEYAILITSLLYGMDRIANTVGHYDAYRKNAEFDKKLVLPLILPNSNLNENNKCYNLDANDLVDELECDLLYLDPPYNSRQYCDAYHLLENVARWEKPEVFGVARKMDRQHIKSDYCMTSATKSFEKLIEKANARYILLSYNNMSDKGNNRSNAKISDEDILRILSKKGKVTIFEKAYKSFSAGKSDITDNSERLFLCETFSGLKNKQDLPCPLNYTGGKYKLLSQIKPVFPKTSCFLDLFAGGCSVGINSEATRIIFNDINSEIVGILKYFKNTDIEDIINKIDEIIINYGLSRTDLYGYEYYGCNSNNGLATFNKEKFLKLRKDYNRKVKNGEKDWLMLYVLITFSFNNQVRFNQKGEFNLPVGKRDFNSKMRSKLILFCKALKSRDIHFTNEDFRNIDLGKFPKDTFIYCDPPYLITTATYNESGSWTEKDERDLLDFLKQADHRGFKFALSNVLAAKNKENKILIDWTKENGFEIYWLNKSYSNSNYQRKNKNSLSKEVLITNYKGDDKSDY</sequence>
<dbReference type="Proteomes" id="UP000528432">
    <property type="component" value="Unassembled WGS sequence"/>
</dbReference>
<keyword evidence="4 7" id="KW-0808">Transferase</keyword>
<dbReference type="Gene3D" id="1.10.1020.10">
    <property type="entry name" value="Adenine-specific Methyltransferase, Domain 2"/>
    <property type="match status" value="1"/>
</dbReference>
<keyword evidence="5 7" id="KW-0949">S-adenosyl-L-methionine</keyword>
<comment type="similarity">
    <text evidence="1 7">Belongs to the N(4)/N(6)-methyltransferase family.</text>
</comment>
<dbReference type="AlphaFoldDB" id="A0A7Y3V5X9"/>
<dbReference type="GO" id="GO:1904047">
    <property type="term" value="F:S-adenosyl-L-methionine binding"/>
    <property type="evidence" value="ECO:0007669"/>
    <property type="project" value="TreeGrafter"/>
</dbReference>
<dbReference type="NCBIfam" id="TIGR00571">
    <property type="entry name" value="dam"/>
    <property type="match status" value="1"/>
</dbReference>
<evidence type="ECO:0000256" key="1">
    <source>
        <dbReference type="ARBA" id="ARBA00006594"/>
    </source>
</evidence>
<dbReference type="GO" id="GO:0009007">
    <property type="term" value="F:site-specific DNA-methyltransferase (adenine-specific) activity"/>
    <property type="evidence" value="ECO:0007669"/>
    <property type="project" value="UniProtKB-UniRule"/>
</dbReference>
<comment type="caution">
    <text evidence="8">The sequence shown here is derived from an EMBL/GenBank/DDBJ whole genome shotgun (WGS) entry which is preliminary data.</text>
</comment>
<protein>
    <recommendedName>
        <fullName evidence="2 7">Site-specific DNA-methyltransferase (adenine-specific)</fullName>
        <ecNumber evidence="2 7">2.1.1.72</ecNumber>
    </recommendedName>
</protein>
<name>A0A7Y3V5X9_CLOCO</name>
<dbReference type="InterPro" id="IPR002052">
    <property type="entry name" value="DNA_methylase_N6_adenine_CS"/>
</dbReference>
<dbReference type="EMBL" id="JABFIF010000002">
    <property type="protein sequence ID" value="NOH15285.1"/>
    <property type="molecule type" value="Genomic_DNA"/>
</dbReference>
<reference evidence="8 9" key="1">
    <citation type="submission" date="2020-05" db="EMBL/GenBank/DDBJ databases">
        <title>Draft genome sequence of Clostridium cochlearium strain AGROS13 isolated from a sheep dairy farm in New Zealand.</title>
        <authorList>
            <person name="Gupta T.B."/>
            <person name="Jauregui R."/>
            <person name="Risson A.N."/>
            <person name="Brightwell G."/>
            <person name="Maclean P."/>
        </authorList>
    </citation>
    <scope>NUCLEOTIDE SEQUENCE [LARGE SCALE GENOMIC DNA]</scope>
    <source>
        <strain evidence="8 9">AGROS13</strain>
    </source>
</reference>
<dbReference type="RefSeq" id="WP_171302834.1">
    <property type="nucleotide sequence ID" value="NZ_JABFIF010000002.1"/>
</dbReference>
<dbReference type="PRINTS" id="PR00505">
    <property type="entry name" value="D12N6MTFRASE"/>
</dbReference>
<dbReference type="GO" id="GO:0032259">
    <property type="term" value="P:methylation"/>
    <property type="evidence" value="ECO:0007669"/>
    <property type="project" value="UniProtKB-KW"/>
</dbReference>
<accession>A0A7Y3V5X9</accession>
<evidence type="ECO:0000313" key="9">
    <source>
        <dbReference type="Proteomes" id="UP000528432"/>
    </source>
</evidence>
<evidence type="ECO:0000256" key="7">
    <source>
        <dbReference type="RuleBase" id="RU361257"/>
    </source>
</evidence>
<comment type="catalytic activity">
    <reaction evidence="6 7">
        <text>a 2'-deoxyadenosine in DNA + S-adenosyl-L-methionine = an N(6)-methyl-2'-deoxyadenosine in DNA + S-adenosyl-L-homocysteine + H(+)</text>
        <dbReference type="Rhea" id="RHEA:15197"/>
        <dbReference type="Rhea" id="RHEA-COMP:12418"/>
        <dbReference type="Rhea" id="RHEA-COMP:12419"/>
        <dbReference type="ChEBI" id="CHEBI:15378"/>
        <dbReference type="ChEBI" id="CHEBI:57856"/>
        <dbReference type="ChEBI" id="CHEBI:59789"/>
        <dbReference type="ChEBI" id="CHEBI:90615"/>
        <dbReference type="ChEBI" id="CHEBI:90616"/>
        <dbReference type="EC" id="2.1.1.72"/>
    </reaction>
</comment>
<gene>
    <name evidence="8" type="ORF">HMJ28_02560</name>
</gene>
<dbReference type="GO" id="GO:0009307">
    <property type="term" value="P:DNA restriction-modification system"/>
    <property type="evidence" value="ECO:0007669"/>
    <property type="project" value="InterPro"/>
</dbReference>
<proteinExistence type="inferred from homology"/>
<dbReference type="InterPro" id="IPR012327">
    <property type="entry name" value="MeTrfase_D12"/>
</dbReference>
<dbReference type="SUPFAM" id="SSF53335">
    <property type="entry name" value="S-adenosyl-L-methionine-dependent methyltransferases"/>
    <property type="match status" value="2"/>
</dbReference>
<dbReference type="PROSITE" id="PS00092">
    <property type="entry name" value="N6_MTASE"/>
    <property type="match status" value="2"/>
</dbReference>
<evidence type="ECO:0000256" key="3">
    <source>
        <dbReference type="ARBA" id="ARBA00022603"/>
    </source>
</evidence>